<name>A0NTG3_ROSAI</name>
<dbReference type="Gene3D" id="3.90.1150.10">
    <property type="entry name" value="Aspartate Aminotransferase, domain 1"/>
    <property type="match status" value="1"/>
</dbReference>
<dbReference type="GeneID" id="68846764"/>
<dbReference type="PANTHER" id="PTHR46577">
    <property type="entry name" value="HTH-TYPE TRANSCRIPTIONAL REGULATORY PROTEIN GABR"/>
    <property type="match status" value="1"/>
</dbReference>
<evidence type="ECO:0000256" key="1">
    <source>
        <dbReference type="ARBA" id="ARBA00005384"/>
    </source>
</evidence>
<evidence type="ECO:0000256" key="3">
    <source>
        <dbReference type="ARBA" id="ARBA00023015"/>
    </source>
</evidence>
<dbReference type="RefSeq" id="WP_006934810.1">
    <property type="nucleotide sequence ID" value="NZ_AAUW01000008.1"/>
</dbReference>
<dbReference type="Pfam" id="PF00392">
    <property type="entry name" value="GntR"/>
    <property type="match status" value="1"/>
</dbReference>
<dbReference type="SUPFAM" id="SSF53383">
    <property type="entry name" value="PLP-dependent transferases"/>
    <property type="match status" value="1"/>
</dbReference>
<sequence length="469" mass="50704">MTEWCPDLSASNAPRYAAIADAIEADIRAGRLSPGDRLPAQRQLAARLGLDFTTVARGYTEARRRGVISSMVGSGTFVTSPDRHLNGAKLGGGLAARDARRLSAPDFSMNLPPEVSDPNLIARMREGVTALSADLIPLLRYQTIAEKDPDPQAAAQWLAGVGLKPAPEDILYAPGAQAALANILATLCEPGDRIACEAVTYPGIRSICGQLRLELRGLPSDDEGIDPAAFQDACLDGRLKALYLNPTLHNPTTRTLTERRRRDLAAVAQRHVVPILEDDPYGQLSRKEMPPIAALAPDVTWYIGSLSKSVGAGLRLAHVLAPDRSAAWQFSRSQRTSCIMISPLNTALATRWIEDGTAKALLRHIRSESAARQELAARHLKGLKFEADPDGFHLWLSLPHGWSRPAFVSQMRNQPVGVVESDAFTINGKADEAVRLCLGGPHDRAQIDSALRVISEALASTPDKTSTYF</sequence>
<dbReference type="PROSITE" id="PS50949">
    <property type="entry name" value="HTH_GNTR"/>
    <property type="match status" value="1"/>
</dbReference>
<dbReference type="Pfam" id="PF00155">
    <property type="entry name" value="Aminotran_1_2"/>
    <property type="match status" value="1"/>
</dbReference>
<dbReference type="GO" id="GO:0003677">
    <property type="term" value="F:DNA binding"/>
    <property type="evidence" value="ECO:0007669"/>
    <property type="project" value="UniProtKB-KW"/>
</dbReference>
<dbReference type="Gene3D" id="1.10.10.10">
    <property type="entry name" value="Winged helix-like DNA-binding domain superfamily/Winged helix DNA-binding domain"/>
    <property type="match status" value="1"/>
</dbReference>
<comment type="similarity">
    <text evidence="1">In the C-terminal section; belongs to the class-I pyridoxal-phosphate-dependent aminotransferase family.</text>
</comment>
<dbReference type="InterPro" id="IPR015422">
    <property type="entry name" value="PyrdxlP-dep_Trfase_small"/>
</dbReference>
<dbReference type="GO" id="GO:0030170">
    <property type="term" value="F:pyridoxal phosphate binding"/>
    <property type="evidence" value="ECO:0007669"/>
    <property type="project" value="InterPro"/>
</dbReference>
<dbReference type="OrthoDB" id="9794015at2"/>
<dbReference type="InterPro" id="IPR004839">
    <property type="entry name" value="Aminotransferase_I/II_large"/>
</dbReference>
<evidence type="ECO:0000256" key="5">
    <source>
        <dbReference type="ARBA" id="ARBA00023163"/>
    </source>
</evidence>
<proteinExistence type="inferred from homology"/>
<gene>
    <name evidence="7" type="ORF">SIAM614_11378</name>
</gene>
<comment type="caution">
    <text evidence="7">The sequence shown here is derived from an EMBL/GenBank/DDBJ whole genome shotgun (WGS) entry which is preliminary data.</text>
</comment>
<evidence type="ECO:0000256" key="4">
    <source>
        <dbReference type="ARBA" id="ARBA00023125"/>
    </source>
</evidence>
<keyword evidence="3" id="KW-0805">Transcription regulation</keyword>
<evidence type="ECO:0000256" key="2">
    <source>
        <dbReference type="ARBA" id="ARBA00022898"/>
    </source>
</evidence>
<dbReference type="Proteomes" id="UP000004848">
    <property type="component" value="Unassembled WGS sequence"/>
</dbReference>
<evidence type="ECO:0000313" key="7">
    <source>
        <dbReference type="EMBL" id="EAV43722.1"/>
    </source>
</evidence>
<dbReference type="CDD" id="cd00609">
    <property type="entry name" value="AAT_like"/>
    <property type="match status" value="1"/>
</dbReference>
<dbReference type="InterPro" id="IPR036390">
    <property type="entry name" value="WH_DNA-bd_sf"/>
</dbReference>
<keyword evidence="4" id="KW-0238">DNA-binding</keyword>
<dbReference type="PANTHER" id="PTHR46577:SF1">
    <property type="entry name" value="HTH-TYPE TRANSCRIPTIONAL REGULATORY PROTEIN GABR"/>
    <property type="match status" value="1"/>
</dbReference>
<dbReference type="InterPro" id="IPR051446">
    <property type="entry name" value="HTH_trans_reg/aminotransferase"/>
</dbReference>
<evidence type="ECO:0000259" key="6">
    <source>
        <dbReference type="PROSITE" id="PS50949"/>
    </source>
</evidence>
<keyword evidence="2" id="KW-0663">Pyridoxal phosphate</keyword>
<evidence type="ECO:0000313" key="8">
    <source>
        <dbReference type="Proteomes" id="UP000004848"/>
    </source>
</evidence>
<dbReference type="eggNOG" id="COG1167">
    <property type="taxonomic scope" value="Bacteria"/>
</dbReference>
<accession>A0NTG3</accession>
<dbReference type="InterPro" id="IPR015424">
    <property type="entry name" value="PyrdxlP-dep_Trfase"/>
</dbReference>
<dbReference type="Gene3D" id="3.40.640.10">
    <property type="entry name" value="Type I PLP-dependent aspartate aminotransferase-like (Major domain)"/>
    <property type="match status" value="1"/>
</dbReference>
<dbReference type="SUPFAM" id="SSF46785">
    <property type="entry name" value="Winged helix' DNA-binding domain"/>
    <property type="match status" value="1"/>
</dbReference>
<dbReference type="GO" id="GO:0003700">
    <property type="term" value="F:DNA-binding transcription factor activity"/>
    <property type="evidence" value="ECO:0007669"/>
    <property type="project" value="InterPro"/>
</dbReference>
<feature type="domain" description="HTH gntR-type" evidence="6">
    <location>
        <begin position="13"/>
        <end position="81"/>
    </location>
</feature>
<dbReference type="InterPro" id="IPR036388">
    <property type="entry name" value="WH-like_DNA-bd_sf"/>
</dbReference>
<dbReference type="AlphaFoldDB" id="A0NTG3"/>
<dbReference type="InterPro" id="IPR000524">
    <property type="entry name" value="Tscrpt_reg_HTH_GntR"/>
</dbReference>
<dbReference type="InterPro" id="IPR015421">
    <property type="entry name" value="PyrdxlP-dep_Trfase_major"/>
</dbReference>
<dbReference type="CDD" id="cd07377">
    <property type="entry name" value="WHTH_GntR"/>
    <property type="match status" value="1"/>
</dbReference>
<organism evidence="7 8">
    <name type="scientific">Roseibium aggregatum (strain ATCC 25650 / DSM 13394 / JCM 20685 / NBRC 16684 / NCIMB 2208 / IAM 12614 / B1)</name>
    <name type="common">Stappia aggregata</name>
    <dbReference type="NCBI Taxonomy" id="384765"/>
    <lineage>
        <taxon>Bacteria</taxon>
        <taxon>Pseudomonadati</taxon>
        <taxon>Pseudomonadota</taxon>
        <taxon>Alphaproteobacteria</taxon>
        <taxon>Hyphomicrobiales</taxon>
        <taxon>Stappiaceae</taxon>
        <taxon>Roseibium</taxon>
    </lineage>
</organism>
<reference evidence="7 8" key="1">
    <citation type="submission" date="2006-05" db="EMBL/GenBank/DDBJ databases">
        <authorList>
            <person name="King G."/>
            <person name="Ferriera S."/>
            <person name="Johnson J."/>
            <person name="Kravitz S."/>
            <person name="Beeson K."/>
            <person name="Sutton G."/>
            <person name="Rogers Y.-H."/>
            <person name="Friedman R."/>
            <person name="Frazier M."/>
            <person name="Venter J.C."/>
        </authorList>
    </citation>
    <scope>NUCLEOTIDE SEQUENCE [LARGE SCALE GENOMIC DNA]</scope>
    <source>
        <strain evidence="8">ATCC 25650 / DSM 13394 / JCM 20685 / NBRC 16684 / NCIMB 2208 / IAM 12614 / B1</strain>
    </source>
</reference>
<protein>
    <submittedName>
        <fullName evidence="7">Probable transcriptional regulator protein, GntR family protein</fullName>
    </submittedName>
</protein>
<dbReference type="SMART" id="SM00345">
    <property type="entry name" value="HTH_GNTR"/>
    <property type="match status" value="1"/>
</dbReference>
<dbReference type="EMBL" id="AAUW01000008">
    <property type="protein sequence ID" value="EAV43722.1"/>
    <property type="molecule type" value="Genomic_DNA"/>
</dbReference>
<keyword evidence="5" id="KW-0804">Transcription</keyword>